<dbReference type="InterPro" id="IPR000086">
    <property type="entry name" value="NUDIX_hydrolase_dom"/>
</dbReference>
<dbReference type="InterPro" id="IPR015797">
    <property type="entry name" value="NUDIX_hydrolase-like_dom_sf"/>
</dbReference>
<evidence type="ECO:0000256" key="3">
    <source>
        <dbReference type="RuleBase" id="RU003476"/>
    </source>
</evidence>
<dbReference type="RefSeq" id="WP_182415695.1">
    <property type="nucleotide sequence ID" value="NZ_CP055153.1"/>
</dbReference>
<reference evidence="5 6" key="2">
    <citation type="submission" date="2020-08" db="EMBL/GenBank/DDBJ databases">
        <title>Adhaeribacter dokdonensis sp. nov., isolated from the rhizosphere of Elymus tsukushiensis, a plant native to the Dokdo Islands, Republic of Korea.</title>
        <authorList>
            <person name="Ghim S.Y."/>
        </authorList>
    </citation>
    <scope>NUCLEOTIDE SEQUENCE [LARGE SCALE GENOMIC DNA]</scope>
    <source>
        <strain evidence="5 6">KUDC8001</strain>
    </source>
</reference>
<evidence type="ECO:0000256" key="2">
    <source>
        <dbReference type="ARBA" id="ARBA00022801"/>
    </source>
</evidence>
<dbReference type="Proteomes" id="UP000514509">
    <property type="component" value="Chromosome"/>
</dbReference>
<dbReference type="KEGG" id="add:HUW48_10895"/>
<accession>A0A7L7L6Q0</accession>
<sequence>MAATVSEPHYAGKLRVRVCGICLQQDKILLIRHKPFAPNTAGLWSPPGGGLQYGESMQSGLIREFKEETGLDIQVSSFLFINEFISLPLHALEVFFKVEVMGGNLITGHDPELTPDNQLIAEVAFKTLSEIRQIPNDQLHKILHQVKQLDDLLHITNYPNVL</sequence>
<dbReference type="AlphaFoldDB" id="A0A7L7L6Q0"/>
<dbReference type="PROSITE" id="PS51462">
    <property type="entry name" value="NUDIX"/>
    <property type="match status" value="1"/>
</dbReference>
<dbReference type="PROSITE" id="PS00893">
    <property type="entry name" value="NUDIX_BOX"/>
    <property type="match status" value="1"/>
</dbReference>
<dbReference type="EMBL" id="CP055153">
    <property type="protein sequence ID" value="QMU28511.1"/>
    <property type="molecule type" value="Genomic_DNA"/>
</dbReference>
<evidence type="ECO:0000259" key="4">
    <source>
        <dbReference type="PROSITE" id="PS51462"/>
    </source>
</evidence>
<comment type="cofactor">
    <cofactor evidence="1">
        <name>Mg(2+)</name>
        <dbReference type="ChEBI" id="CHEBI:18420"/>
    </cofactor>
</comment>
<reference evidence="5 6" key="1">
    <citation type="submission" date="2020-06" db="EMBL/GenBank/DDBJ databases">
        <authorList>
            <person name="Hwang Y.J."/>
        </authorList>
    </citation>
    <scope>NUCLEOTIDE SEQUENCE [LARGE SCALE GENOMIC DNA]</scope>
    <source>
        <strain evidence="5 6">KUDC8001</strain>
    </source>
</reference>
<protein>
    <submittedName>
        <fullName evidence="5">NUDIX hydrolase</fullName>
    </submittedName>
</protein>
<dbReference type="InterPro" id="IPR020084">
    <property type="entry name" value="NUDIX_hydrolase_CS"/>
</dbReference>
<dbReference type="PANTHER" id="PTHR43046">
    <property type="entry name" value="GDP-MANNOSE MANNOSYL HYDROLASE"/>
    <property type="match status" value="1"/>
</dbReference>
<gene>
    <name evidence="5" type="ORF">HUW48_10895</name>
</gene>
<evidence type="ECO:0000313" key="5">
    <source>
        <dbReference type="EMBL" id="QMU28511.1"/>
    </source>
</evidence>
<feature type="domain" description="Nudix hydrolase" evidence="4">
    <location>
        <begin position="12"/>
        <end position="150"/>
    </location>
</feature>
<name>A0A7L7L6Q0_9BACT</name>
<dbReference type="Gene3D" id="3.90.79.10">
    <property type="entry name" value="Nucleoside Triphosphate Pyrophosphohydrolase"/>
    <property type="match status" value="1"/>
</dbReference>
<dbReference type="PANTHER" id="PTHR43046:SF14">
    <property type="entry name" value="MUTT_NUDIX FAMILY PROTEIN"/>
    <property type="match status" value="1"/>
</dbReference>
<dbReference type="InterPro" id="IPR020476">
    <property type="entry name" value="Nudix_hydrolase"/>
</dbReference>
<dbReference type="SUPFAM" id="SSF55811">
    <property type="entry name" value="Nudix"/>
    <property type="match status" value="1"/>
</dbReference>
<proteinExistence type="inferred from homology"/>
<evidence type="ECO:0000256" key="1">
    <source>
        <dbReference type="ARBA" id="ARBA00001946"/>
    </source>
</evidence>
<evidence type="ECO:0000313" key="6">
    <source>
        <dbReference type="Proteomes" id="UP000514509"/>
    </source>
</evidence>
<organism evidence="5 6">
    <name type="scientific">Adhaeribacter radiodurans</name>
    <dbReference type="NCBI Taxonomy" id="2745197"/>
    <lineage>
        <taxon>Bacteria</taxon>
        <taxon>Pseudomonadati</taxon>
        <taxon>Bacteroidota</taxon>
        <taxon>Cytophagia</taxon>
        <taxon>Cytophagales</taxon>
        <taxon>Hymenobacteraceae</taxon>
        <taxon>Adhaeribacter</taxon>
    </lineage>
</organism>
<dbReference type="PRINTS" id="PR00502">
    <property type="entry name" value="NUDIXFAMILY"/>
</dbReference>
<keyword evidence="6" id="KW-1185">Reference proteome</keyword>
<dbReference type="Pfam" id="PF00293">
    <property type="entry name" value="NUDIX"/>
    <property type="match status" value="1"/>
</dbReference>
<dbReference type="GO" id="GO:0016787">
    <property type="term" value="F:hydrolase activity"/>
    <property type="evidence" value="ECO:0007669"/>
    <property type="project" value="UniProtKB-KW"/>
</dbReference>
<keyword evidence="2 3" id="KW-0378">Hydrolase</keyword>
<comment type="similarity">
    <text evidence="3">Belongs to the Nudix hydrolase family.</text>
</comment>